<dbReference type="KEGG" id="agf:ET445_05170"/>
<dbReference type="OrthoDB" id="3775353at2"/>
<keyword evidence="3" id="KW-1185">Reference proteome</keyword>
<organism evidence="2 3">
    <name type="scientific">Agromyces protaetiae</name>
    <dbReference type="NCBI Taxonomy" id="2509455"/>
    <lineage>
        <taxon>Bacteria</taxon>
        <taxon>Bacillati</taxon>
        <taxon>Actinomycetota</taxon>
        <taxon>Actinomycetes</taxon>
        <taxon>Micrococcales</taxon>
        <taxon>Microbacteriaceae</taxon>
        <taxon>Agromyces</taxon>
    </lineage>
</organism>
<protein>
    <recommendedName>
        <fullName evidence="4">ABC transporter ATP-binding protein</fullName>
    </recommendedName>
</protein>
<name>A0A4P6FFX0_9MICO</name>
<evidence type="ECO:0000313" key="3">
    <source>
        <dbReference type="Proteomes" id="UP000291259"/>
    </source>
</evidence>
<dbReference type="EMBL" id="CP035491">
    <property type="protein sequence ID" value="QAY74874.1"/>
    <property type="molecule type" value="Genomic_DNA"/>
</dbReference>
<dbReference type="AlphaFoldDB" id="A0A4P6FFX0"/>
<feature type="region of interest" description="Disordered" evidence="1">
    <location>
        <begin position="206"/>
        <end position="240"/>
    </location>
</feature>
<proteinExistence type="predicted"/>
<dbReference type="Proteomes" id="UP000291259">
    <property type="component" value="Chromosome"/>
</dbReference>
<reference evidence="2 3" key="1">
    <citation type="submission" date="2019-01" db="EMBL/GenBank/DDBJ databases">
        <title>Genome sequencing of strain FW100M-8.</title>
        <authorList>
            <person name="Heo J."/>
            <person name="Kim S.-J."/>
            <person name="Kim J.-S."/>
            <person name="Hong S.-B."/>
            <person name="Kwon S.-W."/>
        </authorList>
    </citation>
    <scope>NUCLEOTIDE SEQUENCE [LARGE SCALE GENOMIC DNA]</scope>
    <source>
        <strain evidence="2 3">FW100M-8</strain>
    </source>
</reference>
<gene>
    <name evidence="2" type="ORF">ET445_05170</name>
</gene>
<evidence type="ECO:0000313" key="2">
    <source>
        <dbReference type="EMBL" id="QAY74874.1"/>
    </source>
</evidence>
<feature type="compositionally biased region" description="Acidic residues" evidence="1">
    <location>
        <begin position="210"/>
        <end position="228"/>
    </location>
</feature>
<evidence type="ECO:0008006" key="4">
    <source>
        <dbReference type="Google" id="ProtNLM"/>
    </source>
</evidence>
<sequence>MRAVQKGRDGQALPATTVEFESGRATLACAETEQRPTVLGLIASGRMKPDAGEVLLDRKADRRGIRRRIALVDAPSVCDPAPDVTVAGVAAEELMFAGIPANPISVAHWLADLGLGHLSRVPIGNVDPEERLRLLTELAVLRDDVEGLVIVAPDRHGGDPIVWWSLAKRLADRGYAVLVVAGDASAAAIGAADMLGRLGADEAAVAGDGVDAETGDDDETPENEDDADAPAQGRTEGALA</sequence>
<evidence type="ECO:0000256" key="1">
    <source>
        <dbReference type="SAM" id="MobiDB-lite"/>
    </source>
</evidence>
<accession>A0A4P6FFX0</accession>